<dbReference type="PRINTS" id="PR01727">
    <property type="entry name" value="DNABINDINGHU"/>
</dbReference>
<dbReference type="eggNOG" id="COG0776">
    <property type="taxonomic scope" value="Bacteria"/>
</dbReference>
<keyword evidence="7" id="KW-1185">Reference proteome</keyword>
<dbReference type="InterPro" id="IPR020816">
    <property type="entry name" value="Histone-like_DNA-bd_CS"/>
</dbReference>
<dbReference type="PROSITE" id="PS00045">
    <property type="entry name" value="HISTONE_LIKE"/>
    <property type="match status" value="1"/>
</dbReference>
<evidence type="ECO:0000256" key="5">
    <source>
        <dbReference type="SAM" id="MobiDB-lite"/>
    </source>
</evidence>
<dbReference type="RefSeq" id="WP_011369076.1">
    <property type="nucleotide sequence ID" value="NC_007519.1"/>
</dbReference>
<dbReference type="Proteomes" id="UP000002710">
    <property type="component" value="Chromosome"/>
</dbReference>
<gene>
    <name evidence="6" type="ordered locus">Dde_3356</name>
</gene>
<sequence>MTKAELEMAVVEVLALNGIKATHKAVADVISATLDVITGELAGGDPVRLTGFGAFKVTRRTARIGRNPKTGEPVEIPASTGVKFSPGKTLKEALN</sequence>
<evidence type="ECO:0000313" key="6">
    <source>
        <dbReference type="EMBL" id="ABB40150.1"/>
    </source>
</evidence>
<dbReference type="InterPro" id="IPR010992">
    <property type="entry name" value="IHF-like_DNA-bd_dom_sf"/>
</dbReference>
<dbReference type="GO" id="GO:0003677">
    <property type="term" value="F:DNA binding"/>
    <property type="evidence" value="ECO:0007669"/>
    <property type="project" value="UniProtKB-KW"/>
</dbReference>
<dbReference type="PANTHER" id="PTHR33175">
    <property type="entry name" value="DNA-BINDING PROTEIN HU"/>
    <property type="match status" value="1"/>
</dbReference>
<name>Q30VZ6_OLEA2</name>
<accession>Q30VZ6</accession>
<dbReference type="Pfam" id="PF00216">
    <property type="entry name" value="Bac_DNA_binding"/>
    <property type="match status" value="1"/>
</dbReference>
<evidence type="ECO:0000256" key="3">
    <source>
        <dbReference type="ARBA" id="ARBA00023125"/>
    </source>
</evidence>
<reference evidence="6 7" key="1">
    <citation type="journal article" date="2011" name="J. Bacteriol.">
        <title>Complete genome sequence and updated annotation of Desulfovibrio alaskensis G20.</title>
        <authorList>
            <person name="Hauser L.J."/>
            <person name="Land M.L."/>
            <person name="Brown S.D."/>
            <person name="Larimer F."/>
            <person name="Keller K.L."/>
            <person name="Rapp-Giles B.J."/>
            <person name="Price M.N."/>
            <person name="Lin M."/>
            <person name="Bruce D.C."/>
            <person name="Detter J.C."/>
            <person name="Tapia R."/>
            <person name="Han C.S."/>
            <person name="Goodwin L.A."/>
            <person name="Cheng J.F."/>
            <person name="Pitluck S."/>
            <person name="Copeland A."/>
            <person name="Lucas S."/>
            <person name="Nolan M."/>
            <person name="Lapidus A.L."/>
            <person name="Palumbo A.V."/>
            <person name="Wall J.D."/>
        </authorList>
    </citation>
    <scope>NUCLEOTIDE SEQUENCE [LARGE SCALE GENOMIC DNA]</scope>
    <source>
        <strain evidence="7">ATCC BAA 1058 / DSM 17464 / G20</strain>
    </source>
</reference>
<evidence type="ECO:0000256" key="4">
    <source>
        <dbReference type="RuleBase" id="RU003939"/>
    </source>
</evidence>
<dbReference type="KEGG" id="dde:Dde_3356"/>
<dbReference type="Gene3D" id="4.10.520.10">
    <property type="entry name" value="IHF-like DNA-binding proteins"/>
    <property type="match status" value="1"/>
</dbReference>
<evidence type="ECO:0000256" key="2">
    <source>
        <dbReference type="ARBA" id="ARBA00023067"/>
    </source>
</evidence>
<dbReference type="InterPro" id="IPR000119">
    <property type="entry name" value="Hist_DNA-bd"/>
</dbReference>
<dbReference type="EMBL" id="CP000112">
    <property type="protein sequence ID" value="ABB40150.1"/>
    <property type="molecule type" value="Genomic_DNA"/>
</dbReference>
<dbReference type="CDD" id="cd13831">
    <property type="entry name" value="HU"/>
    <property type="match status" value="1"/>
</dbReference>
<dbReference type="SMART" id="SM00411">
    <property type="entry name" value="BHL"/>
    <property type="match status" value="1"/>
</dbReference>
<dbReference type="AlphaFoldDB" id="Q30VZ6"/>
<keyword evidence="3 6" id="KW-0238">DNA-binding</keyword>
<dbReference type="STRING" id="207559.Dde_3356"/>
<dbReference type="GO" id="GO:0030261">
    <property type="term" value="P:chromosome condensation"/>
    <property type="evidence" value="ECO:0007669"/>
    <property type="project" value="UniProtKB-KW"/>
</dbReference>
<evidence type="ECO:0000313" key="7">
    <source>
        <dbReference type="Proteomes" id="UP000002710"/>
    </source>
</evidence>
<dbReference type="PANTHER" id="PTHR33175:SF3">
    <property type="entry name" value="DNA-BINDING PROTEIN HU-BETA"/>
    <property type="match status" value="1"/>
</dbReference>
<keyword evidence="2" id="KW-0226">DNA condensation</keyword>
<comment type="similarity">
    <text evidence="1 4">Belongs to the bacterial histone-like protein family.</text>
</comment>
<protein>
    <submittedName>
        <fullName evidence="6">Histone family protein DNA-binding protein</fullName>
    </submittedName>
</protein>
<feature type="region of interest" description="Disordered" evidence="5">
    <location>
        <begin position="64"/>
        <end position="83"/>
    </location>
</feature>
<dbReference type="SUPFAM" id="SSF47729">
    <property type="entry name" value="IHF-like DNA-binding proteins"/>
    <property type="match status" value="1"/>
</dbReference>
<evidence type="ECO:0000256" key="1">
    <source>
        <dbReference type="ARBA" id="ARBA00010529"/>
    </source>
</evidence>
<dbReference type="GO" id="GO:0005829">
    <property type="term" value="C:cytosol"/>
    <property type="evidence" value="ECO:0007669"/>
    <property type="project" value="TreeGrafter"/>
</dbReference>
<organism evidence="6 7">
    <name type="scientific">Oleidesulfovibrio alaskensis (strain ATCC BAA-1058 / DSM 17464 / G20)</name>
    <name type="common">Desulfovibrio alaskensis</name>
    <dbReference type="NCBI Taxonomy" id="207559"/>
    <lineage>
        <taxon>Bacteria</taxon>
        <taxon>Pseudomonadati</taxon>
        <taxon>Thermodesulfobacteriota</taxon>
        <taxon>Desulfovibrionia</taxon>
        <taxon>Desulfovibrionales</taxon>
        <taxon>Desulfovibrionaceae</taxon>
        <taxon>Oleidesulfovibrio</taxon>
    </lineage>
</organism>
<proteinExistence type="inferred from homology"/>
<dbReference type="GO" id="GO:0030527">
    <property type="term" value="F:structural constituent of chromatin"/>
    <property type="evidence" value="ECO:0007669"/>
    <property type="project" value="InterPro"/>
</dbReference>
<dbReference type="HOGENOM" id="CLU_105066_2_0_7"/>